<dbReference type="AlphaFoldDB" id="A0A7X6M8I3"/>
<keyword evidence="3" id="KW-1185">Reference proteome</keyword>
<name>A0A7X6M8I3_9ACTN</name>
<reference evidence="2 3" key="1">
    <citation type="submission" date="2020-04" db="EMBL/GenBank/DDBJ databases">
        <title>MicrobeNet Type strains.</title>
        <authorList>
            <person name="Nicholson A.C."/>
        </authorList>
    </citation>
    <scope>NUCLEOTIDE SEQUENCE [LARGE SCALE GENOMIC DNA]</scope>
    <source>
        <strain evidence="2 3">ATCC 23612</strain>
    </source>
</reference>
<evidence type="ECO:0000313" key="2">
    <source>
        <dbReference type="EMBL" id="NKY96648.1"/>
    </source>
</evidence>
<comment type="caution">
    <text evidence="2">The sequence shown here is derived from an EMBL/GenBank/DDBJ whole genome shotgun (WGS) entry which is preliminary data.</text>
</comment>
<proteinExistence type="predicted"/>
<accession>A0A7X6M8I3</accession>
<dbReference type="Proteomes" id="UP000553209">
    <property type="component" value="Unassembled WGS sequence"/>
</dbReference>
<sequence>MTASRPLQTSGATPPYVPENPLLPIIGEHTLVRTIGTSGVFPEATELDHLVASLWRLVHDLGGTRTHPLSVLEIASRSGLSRGTVILAVAELLRRHRIRVSRPHTAPRTPIEEVRDGLSSTHYDPALRSAKVLVLGTPEALARQFVGACSHTRPLAVQEMVVVTRDGSATPRPRPLLISMGTLPISSLHLCLLALPEPGVWDALWPSAVRDACGTILVTHPDHLGAADRSLMLLRRLESPVQVVLHHPDDTDPEPVSAAKGLGLSTDEMTLADVRSVPAARAALRDLVRQDSRRPHRVHLRTPFPPPNHASTNGRTEEGPQ</sequence>
<dbReference type="EMBL" id="JAAXPG010000002">
    <property type="protein sequence ID" value="NKY96648.1"/>
    <property type="molecule type" value="Genomic_DNA"/>
</dbReference>
<organism evidence="2 3">
    <name type="scientific">Nocardiopsis alborubida</name>
    <dbReference type="NCBI Taxonomy" id="146802"/>
    <lineage>
        <taxon>Bacteria</taxon>
        <taxon>Bacillati</taxon>
        <taxon>Actinomycetota</taxon>
        <taxon>Actinomycetes</taxon>
        <taxon>Streptosporangiales</taxon>
        <taxon>Nocardiopsidaceae</taxon>
        <taxon>Nocardiopsis</taxon>
    </lineage>
</organism>
<feature type="region of interest" description="Disordered" evidence="1">
    <location>
        <begin position="289"/>
        <end position="321"/>
    </location>
</feature>
<evidence type="ECO:0000313" key="3">
    <source>
        <dbReference type="Proteomes" id="UP000553209"/>
    </source>
</evidence>
<protein>
    <submittedName>
        <fullName evidence="2">Uncharacterized protein</fullName>
    </submittedName>
</protein>
<gene>
    <name evidence="2" type="ORF">HGB44_03020</name>
</gene>
<evidence type="ECO:0000256" key="1">
    <source>
        <dbReference type="SAM" id="MobiDB-lite"/>
    </source>
</evidence>
<dbReference type="RefSeq" id="WP_061080773.1">
    <property type="nucleotide sequence ID" value="NZ_JAAXPG010000002.1"/>
</dbReference>